<name>A0AAV3NR50_LITER</name>
<dbReference type="Gene3D" id="3.30.559.10">
    <property type="entry name" value="Chloramphenicol acetyltransferase-like domain"/>
    <property type="match status" value="1"/>
</dbReference>
<comment type="pathway">
    <text evidence="1">Alkaloid biosynthesis.</text>
</comment>
<evidence type="ECO:0000256" key="3">
    <source>
        <dbReference type="ARBA" id="ARBA00022679"/>
    </source>
</evidence>
<dbReference type="EMBL" id="BAABME010000333">
    <property type="protein sequence ID" value="GAA0141847.1"/>
    <property type="molecule type" value="Genomic_DNA"/>
</dbReference>
<dbReference type="InterPro" id="IPR023213">
    <property type="entry name" value="CAT-like_dom_sf"/>
</dbReference>
<dbReference type="GO" id="GO:0016746">
    <property type="term" value="F:acyltransferase activity"/>
    <property type="evidence" value="ECO:0007669"/>
    <property type="project" value="UniProtKB-KW"/>
</dbReference>
<keyword evidence="6" id="KW-1185">Reference proteome</keyword>
<evidence type="ECO:0000256" key="1">
    <source>
        <dbReference type="ARBA" id="ARBA00004913"/>
    </source>
</evidence>
<sequence length="153" mass="17181">MNFGTLVNEFKKGKEKVKKRFNGMSTSDFFPAVDESFREAFTMPPSGSDIQNNKMLSLKDPQPPLPSTYTEEVNHKTTLYSIRDIKNYDSYIFSSLYNYGLAQVDFGFGTPLRVNPGALLSNNNIMLVDECGGKGMEALVALDEGVDVRFREQ</sequence>
<keyword evidence="4" id="KW-0012">Acyltransferase</keyword>
<protein>
    <submittedName>
        <fullName evidence="5">Uncharacterized protein</fullName>
    </submittedName>
</protein>
<comment type="caution">
    <text evidence="5">The sequence shown here is derived from an EMBL/GenBank/DDBJ whole genome shotgun (WGS) entry which is preliminary data.</text>
</comment>
<dbReference type="PANTHER" id="PTHR31623">
    <property type="entry name" value="F21J9.9"/>
    <property type="match status" value="1"/>
</dbReference>
<keyword evidence="3" id="KW-0808">Transferase</keyword>
<gene>
    <name evidence="5" type="ORF">LIER_02897</name>
</gene>
<evidence type="ECO:0000313" key="6">
    <source>
        <dbReference type="Proteomes" id="UP001454036"/>
    </source>
</evidence>
<accession>A0AAV3NR50</accession>
<evidence type="ECO:0000256" key="4">
    <source>
        <dbReference type="ARBA" id="ARBA00023315"/>
    </source>
</evidence>
<comment type="similarity">
    <text evidence="2">Belongs to the plant acyltransferase family.</text>
</comment>
<evidence type="ECO:0000313" key="5">
    <source>
        <dbReference type="EMBL" id="GAA0141847.1"/>
    </source>
</evidence>
<dbReference type="PANTHER" id="PTHR31623:SF88">
    <property type="entry name" value="ACYLSUGAR ACYLTRANSFERASE 3-LIKE"/>
    <property type="match status" value="1"/>
</dbReference>
<reference evidence="5 6" key="1">
    <citation type="submission" date="2024-01" db="EMBL/GenBank/DDBJ databases">
        <title>The complete chloroplast genome sequence of Lithospermum erythrorhizon: insights into the phylogenetic relationship among Boraginaceae species and the maternal lineages of purple gromwells.</title>
        <authorList>
            <person name="Okada T."/>
            <person name="Watanabe K."/>
        </authorList>
    </citation>
    <scope>NUCLEOTIDE SEQUENCE [LARGE SCALE GENOMIC DNA]</scope>
</reference>
<evidence type="ECO:0000256" key="2">
    <source>
        <dbReference type="ARBA" id="ARBA00009861"/>
    </source>
</evidence>
<organism evidence="5 6">
    <name type="scientific">Lithospermum erythrorhizon</name>
    <name type="common">Purple gromwell</name>
    <name type="synonym">Lithospermum officinale var. erythrorhizon</name>
    <dbReference type="NCBI Taxonomy" id="34254"/>
    <lineage>
        <taxon>Eukaryota</taxon>
        <taxon>Viridiplantae</taxon>
        <taxon>Streptophyta</taxon>
        <taxon>Embryophyta</taxon>
        <taxon>Tracheophyta</taxon>
        <taxon>Spermatophyta</taxon>
        <taxon>Magnoliopsida</taxon>
        <taxon>eudicotyledons</taxon>
        <taxon>Gunneridae</taxon>
        <taxon>Pentapetalae</taxon>
        <taxon>asterids</taxon>
        <taxon>lamiids</taxon>
        <taxon>Boraginales</taxon>
        <taxon>Boraginaceae</taxon>
        <taxon>Boraginoideae</taxon>
        <taxon>Lithospermeae</taxon>
        <taxon>Lithospermum</taxon>
    </lineage>
</organism>
<dbReference type="AlphaFoldDB" id="A0AAV3NR50"/>
<proteinExistence type="inferred from homology"/>
<dbReference type="Pfam" id="PF02458">
    <property type="entry name" value="Transferase"/>
    <property type="match status" value="1"/>
</dbReference>
<dbReference type="Proteomes" id="UP001454036">
    <property type="component" value="Unassembled WGS sequence"/>
</dbReference>